<dbReference type="Proteomes" id="UP000306740">
    <property type="component" value="Unassembled WGS sequence"/>
</dbReference>
<feature type="region of interest" description="Disordered" evidence="1">
    <location>
        <begin position="33"/>
        <end position="83"/>
    </location>
</feature>
<dbReference type="EMBL" id="VDFR01000244">
    <property type="protein sequence ID" value="TNC26846.1"/>
    <property type="molecule type" value="Genomic_DNA"/>
</dbReference>
<proteinExistence type="predicted"/>
<comment type="caution">
    <text evidence="2">The sequence shown here is derived from an EMBL/GenBank/DDBJ whole genome shotgun (WGS) entry which is preliminary data.</text>
</comment>
<protein>
    <submittedName>
        <fullName evidence="2">Uncharacterized protein</fullName>
    </submittedName>
</protein>
<dbReference type="AlphaFoldDB" id="A0A5C4M384"/>
<organism evidence="2 3">
    <name type="scientific">Mumia zhuanghuii</name>
    <dbReference type="NCBI Taxonomy" id="2585211"/>
    <lineage>
        <taxon>Bacteria</taxon>
        <taxon>Bacillati</taxon>
        <taxon>Actinomycetota</taxon>
        <taxon>Actinomycetes</taxon>
        <taxon>Propionibacteriales</taxon>
        <taxon>Nocardioidaceae</taxon>
        <taxon>Mumia</taxon>
    </lineage>
</organism>
<evidence type="ECO:0000256" key="1">
    <source>
        <dbReference type="SAM" id="MobiDB-lite"/>
    </source>
</evidence>
<evidence type="ECO:0000313" key="2">
    <source>
        <dbReference type="EMBL" id="TNC26846.1"/>
    </source>
</evidence>
<name>A0A5C4M384_9ACTN</name>
<sequence>MLHGSEHVYYALELSAADAEQLQRWVLGSGKRFSDEKPMQRRKEMLPLSGERLAARRRESELSSDDSLDEPARLDALDELRLQ</sequence>
<feature type="compositionally biased region" description="Basic and acidic residues" evidence="1">
    <location>
        <begin position="70"/>
        <end position="83"/>
    </location>
</feature>
<accession>A0A5C4M384</accession>
<evidence type="ECO:0000313" key="3">
    <source>
        <dbReference type="Proteomes" id="UP000306740"/>
    </source>
</evidence>
<dbReference type="RefSeq" id="WP_139107386.1">
    <property type="nucleotide sequence ID" value="NZ_VDFR01000244.1"/>
</dbReference>
<reference evidence="2 3" key="1">
    <citation type="submission" date="2019-05" db="EMBL/GenBank/DDBJ databases">
        <title>Mumia sp. nov., isolated from the intestinal contents of plateau pika (Ochotona curzoniae) in the Qinghai-Tibet plateau of China.</title>
        <authorList>
            <person name="Tian Z."/>
        </authorList>
    </citation>
    <scope>NUCLEOTIDE SEQUENCE [LARGE SCALE GENOMIC DNA]</scope>
    <source>
        <strain evidence="3">527</strain>
    </source>
</reference>
<gene>
    <name evidence="2" type="ORF">FHE65_34465</name>
</gene>
<feature type="compositionally biased region" description="Basic and acidic residues" evidence="1">
    <location>
        <begin position="33"/>
        <end position="45"/>
    </location>
</feature>